<dbReference type="OrthoDB" id="264532at2759"/>
<evidence type="ECO:0000256" key="8">
    <source>
        <dbReference type="ARBA" id="ARBA00022692"/>
    </source>
</evidence>
<evidence type="ECO:0000256" key="9">
    <source>
        <dbReference type="ARBA" id="ARBA00022798"/>
    </source>
</evidence>
<organism evidence="18 19">
    <name type="scientific">Symbiodinium necroappetens</name>
    <dbReference type="NCBI Taxonomy" id="1628268"/>
    <lineage>
        <taxon>Eukaryota</taxon>
        <taxon>Sar</taxon>
        <taxon>Alveolata</taxon>
        <taxon>Dinophyceae</taxon>
        <taxon>Suessiales</taxon>
        <taxon>Symbiodiniaceae</taxon>
        <taxon>Symbiodinium</taxon>
    </lineage>
</organism>
<comment type="pathway">
    <text evidence="3">Lipid metabolism.</text>
</comment>
<dbReference type="EMBL" id="CAJNJA010067807">
    <property type="protein sequence ID" value="CAE7892863.1"/>
    <property type="molecule type" value="Genomic_DNA"/>
</dbReference>
<gene>
    <name evidence="18" type="primary">DGA1</name>
    <name evidence="18" type="ORF">SNEC2469_LOCUS29766</name>
</gene>
<keyword evidence="13 16" id="KW-0472">Membrane</keyword>
<evidence type="ECO:0000256" key="14">
    <source>
        <dbReference type="ARBA" id="ARBA00023315"/>
    </source>
</evidence>
<evidence type="ECO:0000256" key="5">
    <source>
        <dbReference type="ARBA" id="ARBA00013244"/>
    </source>
</evidence>
<keyword evidence="11 16" id="KW-1133">Transmembrane helix</keyword>
<evidence type="ECO:0000256" key="4">
    <source>
        <dbReference type="ARBA" id="ARBA00005420"/>
    </source>
</evidence>
<dbReference type="SUPFAM" id="SSF52096">
    <property type="entry name" value="ClpP/crotonase"/>
    <property type="match status" value="2"/>
</dbReference>
<dbReference type="Pfam" id="PF00378">
    <property type="entry name" value="ECH_1"/>
    <property type="match status" value="1"/>
</dbReference>
<dbReference type="InterPro" id="IPR001753">
    <property type="entry name" value="Enoyl-CoA_hydra/iso"/>
</dbReference>
<dbReference type="Gene3D" id="3.90.180.10">
    <property type="entry name" value="Medium-chain alcohol dehydrogenases, catalytic domain"/>
    <property type="match status" value="1"/>
</dbReference>
<proteinExistence type="inferred from homology"/>
<feature type="region of interest" description="Disordered" evidence="15">
    <location>
        <begin position="899"/>
        <end position="923"/>
    </location>
</feature>
<protein>
    <recommendedName>
        <fullName evidence="5">diacylglycerol O-acyltransferase</fullName>
        <ecNumber evidence="5">2.3.1.20</ecNumber>
    </recommendedName>
</protein>
<dbReference type="GO" id="GO:0019432">
    <property type="term" value="P:triglyceride biosynthetic process"/>
    <property type="evidence" value="ECO:0007669"/>
    <property type="project" value="TreeGrafter"/>
</dbReference>
<keyword evidence="14" id="KW-0012">Acyltransferase</keyword>
<dbReference type="GO" id="GO:0004144">
    <property type="term" value="F:diacylglycerol O-acyltransferase activity"/>
    <property type="evidence" value="ECO:0007669"/>
    <property type="project" value="UniProtKB-EC"/>
</dbReference>
<dbReference type="SUPFAM" id="SSF51735">
    <property type="entry name" value="NAD(P)-binding Rossmann-fold domains"/>
    <property type="match status" value="1"/>
</dbReference>
<evidence type="ECO:0000256" key="3">
    <source>
        <dbReference type="ARBA" id="ARBA00005189"/>
    </source>
</evidence>
<comment type="subcellular location">
    <subcellularLocation>
        <location evidence="1">Endoplasmic reticulum membrane</location>
        <topology evidence="1">Multi-pass membrane protein</topology>
    </subcellularLocation>
</comment>
<dbReference type="InterPro" id="IPR007130">
    <property type="entry name" value="DAGAT"/>
</dbReference>
<keyword evidence="12" id="KW-0443">Lipid metabolism</keyword>
<dbReference type="SMART" id="SM00829">
    <property type="entry name" value="PKS_ER"/>
    <property type="match status" value="1"/>
</dbReference>
<feature type="region of interest" description="Disordered" evidence="15">
    <location>
        <begin position="795"/>
        <end position="818"/>
    </location>
</feature>
<comment type="similarity">
    <text evidence="4">Belongs to the diacylglycerol acyltransferase family.</text>
</comment>
<evidence type="ECO:0000313" key="18">
    <source>
        <dbReference type="EMBL" id="CAE7892863.1"/>
    </source>
</evidence>
<keyword evidence="8 16" id="KW-0812">Transmembrane</keyword>
<dbReference type="PANTHER" id="PTHR12317">
    <property type="entry name" value="DIACYLGLYCEROL O-ACYLTRANSFERASE"/>
    <property type="match status" value="1"/>
</dbReference>
<evidence type="ECO:0000256" key="13">
    <source>
        <dbReference type="ARBA" id="ARBA00023136"/>
    </source>
</evidence>
<comment type="pathway">
    <text evidence="2">Glycerolipid metabolism; triacylglycerol biosynthesis.</text>
</comment>
<evidence type="ECO:0000256" key="16">
    <source>
        <dbReference type="SAM" id="Phobius"/>
    </source>
</evidence>
<feature type="transmembrane region" description="Helical" evidence="16">
    <location>
        <begin position="1340"/>
        <end position="1357"/>
    </location>
</feature>
<feature type="transmembrane region" description="Helical" evidence="16">
    <location>
        <begin position="1180"/>
        <end position="1197"/>
    </location>
</feature>
<keyword evidence="9" id="KW-0319">Glycerol metabolism</keyword>
<dbReference type="InterPro" id="IPR029045">
    <property type="entry name" value="ClpP/crotonase-like_dom_sf"/>
</dbReference>
<evidence type="ECO:0000256" key="11">
    <source>
        <dbReference type="ARBA" id="ARBA00022989"/>
    </source>
</evidence>
<dbReference type="InterPro" id="IPR036291">
    <property type="entry name" value="NAD(P)-bd_dom_sf"/>
</dbReference>
<evidence type="ECO:0000256" key="1">
    <source>
        <dbReference type="ARBA" id="ARBA00004477"/>
    </source>
</evidence>
<feature type="transmembrane region" description="Helical" evidence="16">
    <location>
        <begin position="1301"/>
        <end position="1320"/>
    </location>
</feature>
<keyword evidence="6" id="KW-0444">Lipid biosynthesis</keyword>
<name>A0A813B9D9_9DINO</name>
<evidence type="ECO:0000256" key="2">
    <source>
        <dbReference type="ARBA" id="ARBA00004771"/>
    </source>
</evidence>
<feature type="compositionally biased region" description="Basic and acidic residues" evidence="15">
    <location>
        <begin position="629"/>
        <end position="638"/>
    </location>
</feature>
<dbReference type="Pfam" id="PF03982">
    <property type="entry name" value="DAGAT"/>
    <property type="match status" value="1"/>
</dbReference>
<feature type="domain" description="Enoyl reductase (ER)" evidence="17">
    <location>
        <begin position="283"/>
        <end position="618"/>
    </location>
</feature>
<feature type="compositionally biased region" description="Basic and acidic residues" evidence="15">
    <location>
        <begin position="702"/>
        <end position="712"/>
    </location>
</feature>
<dbReference type="EC" id="2.3.1.20" evidence="5"/>
<dbReference type="PANTHER" id="PTHR12317:SF0">
    <property type="entry name" value="ACYLTRANSFERASE"/>
    <property type="match status" value="1"/>
</dbReference>
<evidence type="ECO:0000256" key="10">
    <source>
        <dbReference type="ARBA" id="ARBA00022824"/>
    </source>
</evidence>
<evidence type="ECO:0000256" key="7">
    <source>
        <dbReference type="ARBA" id="ARBA00022679"/>
    </source>
</evidence>
<evidence type="ECO:0000313" key="19">
    <source>
        <dbReference type="Proteomes" id="UP000601435"/>
    </source>
</evidence>
<evidence type="ECO:0000256" key="15">
    <source>
        <dbReference type="SAM" id="MobiDB-lite"/>
    </source>
</evidence>
<reference evidence="18" key="1">
    <citation type="submission" date="2021-02" db="EMBL/GenBank/DDBJ databases">
        <authorList>
            <person name="Dougan E. K."/>
            <person name="Rhodes N."/>
            <person name="Thang M."/>
            <person name="Chan C."/>
        </authorList>
    </citation>
    <scope>NUCLEOTIDE SEQUENCE</scope>
</reference>
<evidence type="ECO:0000256" key="12">
    <source>
        <dbReference type="ARBA" id="ARBA00023098"/>
    </source>
</evidence>
<accession>A0A813B9D9</accession>
<dbReference type="Gene3D" id="3.90.226.10">
    <property type="entry name" value="2-enoyl-CoA Hydratase, Chain A, domain 1"/>
    <property type="match status" value="2"/>
</dbReference>
<keyword evidence="7" id="KW-0808">Transferase</keyword>
<dbReference type="GO" id="GO:0006071">
    <property type="term" value="P:glycerol metabolic process"/>
    <property type="evidence" value="ECO:0007669"/>
    <property type="project" value="UniProtKB-KW"/>
</dbReference>
<dbReference type="GO" id="GO:0005789">
    <property type="term" value="C:endoplasmic reticulum membrane"/>
    <property type="evidence" value="ECO:0007669"/>
    <property type="project" value="UniProtKB-SubCell"/>
</dbReference>
<sequence length="1400" mass="151507">MSDALHSHRIGGEGGLDYLIGASAHLLVWGGLQLGALSPVLTLCLWRLDWRAGLCFLALALFTVLCPARHSKHLCRFYLKAASTVGGATAWVPDSIMQLLQGHSYLVCFHPHGVLPLGFSFNAALRVKAQQPEIYLPESFHFPEDCDGVQAPVLWRLPFFAPMLRMWDCCTPATKENMKKLLAAGTAFGIIPGGSEDVAIHEHGKENVYINSRYGFIKYSLQHGYCLVIAYTFGETDQYHSLTWLRPLNLWLVTTFGFVVPVFWGKAFCPLLPRGGGLNTVYGKALHLPTIPEPTLEDLVHWHGVYVEALVTLFDEYKCRFGYGDRELNPRESSASCLNVAGLVIEPSTGLCCGDQIFGIAQGSLRPYIEASSGCLAALIPRGQRDASMASLPTVALTVAAAVAELGHVLPGDLVAIQAAAGGTGVLALAALRRRGAAVLATAGSAARRQRDRAERQGIALSAFCEARKQCFLRMRGVSRVTSSRSGDAFLRDALAGLPEHCLGADFLLNCLTHDDFIPRGLSVLAPAGRFLELGKLRVWSSPSVQRFRSDVVHATMLLDTRVALAAVSLARELRAIAAAVEAGELQLPPTSLFEFPGQALEAFRLLQSSRQIGKVVLVCDHQLPGAKAEDGARHNEAAPRNATPAGKAPNRRDELRYQASRAVVLRSSHLDALSARKRPAARMECGSARSLKAESLVVPHSYRDKTSEKSRPGSSQVYREEISRGIKVKPRLFERICRVAGFAYAESMHRRKDASEIGAVMFRAVQNSAQRSGTHVCSDGDDASRLVQVRTCAPNSSHPLSSRAKPEVSRSGAGRSDSWDSMVSLLPVPSVRAVNFLNMGSTMLELWKWAMWKTHRAHCGQILGCVAATVRRPDIVDVALVERLMLFVHVKHAGRKHVSPRDFSTGAAQNEQSPLVEGPSHDLPEHRRVEVVLGHSEHSEPPLRLWAQHTVPLHREQSHPALLKSKIPHKPPAYSVILLPRSKDAEKERIDALPLEATLREGESDFTLAPFTGFVAELRLREAAGAGLLVAALHGLVQGGGVAMSQVADVRFADVETTYVLGNLSKGAVPCILLSKHLALLASSLADAMAFYLEDSVLDACSALARGLIQALFSSPSSTRSAAVSLSATTLQSFRSVRVPAADAARFADEARGLQLSLTCGEAGRLRTFLQAFEGLEDLLFLGLVFLSAGLLMLFTHEELRCLQHFDDLAEITQEQQCAKYPSFQRSSGLPGLDRVLEESSLRTLAGSAPSCGQFLLLQGGGPHFCPGGNPGASSRGESLFQAAPFALFLAVLRLREMDFLFVALQGLVLGGGLAMALLCDLRVLDHQSSLSLGNLSRGMVPCMLLSFLSCSVLSLSSAMELYLTDDACTPAHWAAHVGDAVMPSMQQARAEAWAEARA</sequence>
<keyword evidence="19" id="KW-1185">Reference proteome</keyword>
<dbReference type="Pfam" id="PF13602">
    <property type="entry name" value="ADH_zinc_N_2"/>
    <property type="match status" value="1"/>
</dbReference>
<evidence type="ECO:0000259" key="17">
    <source>
        <dbReference type="SMART" id="SM00829"/>
    </source>
</evidence>
<keyword evidence="10" id="KW-0256">Endoplasmic reticulum</keyword>
<feature type="region of interest" description="Disordered" evidence="15">
    <location>
        <begin position="699"/>
        <end position="718"/>
    </location>
</feature>
<feature type="region of interest" description="Disordered" evidence="15">
    <location>
        <begin position="629"/>
        <end position="654"/>
    </location>
</feature>
<dbReference type="Gene3D" id="3.40.50.720">
    <property type="entry name" value="NAD(P)-binding Rossmann-like Domain"/>
    <property type="match status" value="1"/>
</dbReference>
<dbReference type="GO" id="GO:0016491">
    <property type="term" value="F:oxidoreductase activity"/>
    <property type="evidence" value="ECO:0007669"/>
    <property type="project" value="InterPro"/>
</dbReference>
<evidence type="ECO:0000256" key="6">
    <source>
        <dbReference type="ARBA" id="ARBA00022516"/>
    </source>
</evidence>
<dbReference type="Proteomes" id="UP000601435">
    <property type="component" value="Unassembled WGS sequence"/>
</dbReference>
<comment type="caution">
    <text evidence="18">The sequence shown here is derived from an EMBL/GenBank/DDBJ whole genome shotgun (WGS) entry which is preliminary data.</text>
</comment>
<dbReference type="InterPro" id="IPR020843">
    <property type="entry name" value="ER"/>
</dbReference>